<organism evidence="2 3">
    <name type="scientific">Trachymyrmex cornetzi</name>
    <dbReference type="NCBI Taxonomy" id="471704"/>
    <lineage>
        <taxon>Eukaryota</taxon>
        <taxon>Metazoa</taxon>
        <taxon>Ecdysozoa</taxon>
        <taxon>Arthropoda</taxon>
        <taxon>Hexapoda</taxon>
        <taxon>Insecta</taxon>
        <taxon>Pterygota</taxon>
        <taxon>Neoptera</taxon>
        <taxon>Endopterygota</taxon>
        <taxon>Hymenoptera</taxon>
        <taxon>Apocrita</taxon>
        <taxon>Aculeata</taxon>
        <taxon>Formicoidea</taxon>
        <taxon>Formicidae</taxon>
        <taxon>Myrmicinae</taxon>
        <taxon>Trachymyrmex</taxon>
    </lineage>
</organism>
<keyword evidence="3" id="KW-1185">Reference proteome</keyword>
<keyword evidence="1" id="KW-0472">Membrane</keyword>
<accession>A0A195DC90</accession>
<evidence type="ECO:0000256" key="1">
    <source>
        <dbReference type="SAM" id="Phobius"/>
    </source>
</evidence>
<proteinExistence type="predicted"/>
<dbReference type="EMBL" id="KQ980989">
    <property type="protein sequence ID" value="KYN10506.1"/>
    <property type="molecule type" value="Genomic_DNA"/>
</dbReference>
<evidence type="ECO:0000313" key="2">
    <source>
        <dbReference type="EMBL" id="KYN10506.1"/>
    </source>
</evidence>
<reference evidence="2 3" key="1">
    <citation type="submission" date="2015-09" db="EMBL/GenBank/DDBJ databases">
        <title>Trachymyrmex cornetzi WGS genome.</title>
        <authorList>
            <person name="Nygaard S."/>
            <person name="Hu H."/>
            <person name="Boomsma J."/>
            <person name="Zhang G."/>
        </authorList>
    </citation>
    <scope>NUCLEOTIDE SEQUENCE [LARGE SCALE GENOMIC DNA]</scope>
    <source>
        <strain evidence="2">Tcor2-1</strain>
        <tissue evidence="2">Whole body</tissue>
    </source>
</reference>
<keyword evidence="1" id="KW-0812">Transmembrane</keyword>
<gene>
    <name evidence="2" type="ORF">ALC57_17111</name>
</gene>
<dbReference type="AlphaFoldDB" id="A0A195DC90"/>
<evidence type="ECO:0000313" key="3">
    <source>
        <dbReference type="Proteomes" id="UP000078492"/>
    </source>
</evidence>
<keyword evidence="1" id="KW-1133">Transmembrane helix</keyword>
<protein>
    <submittedName>
        <fullName evidence="2">Uncharacterized protein</fullName>
    </submittedName>
</protein>
<dbReference type="Proteomes" id="UP000078492">
    <property type="component" value="Unassembled WGS sequence"/>
</dbReference>
<feature type="transmembrane region" description="Helical" evidence="1">
    <location>
        <begin position="191"/>
        <end position="211"/>
    </location>
</feature>
<name>A0A195DC90_9HYME</name>
<sequence>MTRLEEKRLKAVEKRRKIKRKSSRRGENRKGFLLRGAPYQQYRYISHSAEESKFTTRQRCFLILHFLAVGFNVKANAGFPRICCITTRFVFDSSSCCINNALYRIIFSSPLDLPKLKSPELFHEYTYLYLLQHLSFHSFLSVSKDPNLVENFVVVHLALDDFAAFSSFCYSHIFLRMEKDLTYSISIVDEGIIFVISCAQVHVIIILVPFLSHGRGSLRQREIINRLVILAISRSFRRHEPPPTVSYSPVEGTPNRAIDPVCDVVIDDRESVGFFLFCTNAS</sequence>